<sequence length="151" mass="15801">MLGIGIGMAETVSNELILTSAPPAKASAPVRPEASVQPEASAPVEPVVETETSRDEVVVRRAPRYGAFLLVGAVVGALVALVLSLAFTPDPDRVAQDFTYDPGQVFGFLLLGGVAIGAALGALTALIVDRALARRTKRVVAERDETHRVDD</sequence>
<organism evidence="3 4">
    <name type="scientific">Agromyces mediolanus</name>
    <name type="common">Corynebacterium mediolanum</name>
    <dbReference type="NCBI Taxonomy" id="41986"/>
    <lineage>
        <taxon>Bacteria</taxon>
        <taxon>Bacillati</taxon>
        <taxon>Actinomycetota</taxon>
        <taxon>Actinomycetes</taxon>
        <taxon>Micrococcales</taxon>
        <taxon>Microbacteriaceae</taxon>
        <taxon>Agromyces</taxon>
    </lineage>
</organism>
<gene>
    <name evidence="3" type="ORF">GCM10010196_00010</name>
</gene>
<evidence type="ECO:0000256" key="2">
    <source>
        <dbReference type="SAM" id="Phobius"/>
    </source>
</evidence>
<dbReference type="EMBL" id="BMRJ01000001">
    <property type="protein sequence ID" value="GGR11661.1"/>
    <property type="molecule type" value="Genomic_DNA"/>
</dbReference>
<dbReference type="Proteomes" id="UP000610303">
    <property type="component" value="Unassembled WGS sequence"/>
</dbReference>
<reference evidence="3" key="1">
    <citation type="journal article" date="2014" name="Int. J. Syst. Evol. Microbiol.">
        <title>Complete genome sequence of Corynebacterium casei LMG S-19264T (=DSM 44701T), isolated from a smear-ripened cheese.</title>
        <authorList>
            <consortium name="US DOE Joint Genome Institute (JGI-PGF)"/>
            <person name="Walter F."/>
            <person name="Albersmeier A."/>
            <person name="Kalinowski J."/>
            <person name="Ruckert C."/>
        </authorList>
    </citation>
    <scope>NUCLEOTIDE SEQUENCE</scope>
    <source>
        <strain evidence="3">JCM 3346</strain>
    </source>
</reference>
<dbReference type="AlphaFoldDB" id="A0A918C872"/>
<feature type="transmembrane region" description="Helical" evidence="2">
    <location>
        <begin position="107"/>
        <end position="128"/>
    </location>
</feature>
<evidence type="ECO:0000313" key="4">
    <source>
        <dbReference type="Proteomes" id="UP000610303"/>
    </source>
</evidence>
<evidence type="ECO:0008006" key="5">
    <source>
        <dbReference type="Google" id="ProtNLM"/>
    </source>
</evidence>
<evidence type="ECO:0000256" key="1">
    <source>
        <dbReference type="SAM" id="MobiDB-lite"/>
    </source>
</evidence>
<protein>
    <recommendedName>
        <fullName evidence="5">Potassium transporter Trk</fullName>
    </recommendedName>
</protein>
<keyword evidence="2" id="KW-1133">Transmembrane helix</keyword>
<keyword evidence="4" id="KW-1185">Reference proteome</keyword>
<reference evidence="3" key="2">
    <citation type="submission" date="2020-09" db="EMBL/GenBank/DDBJ databases">
        <authorList>
            <person name="Sun Q."/>
            <person name="Ohkuma M."/>
        </authorList>
    </citation>
    <scope>NUCLEOTIDE SEQUENCE</scope>
    <source>
        <strain evidence="3">JCM 3346</strain>
    </source>
</reference>
<keyword evidence="2" id="KW-0472">Membrane</keyword>
<feature type="region of interest" description="Disordered" evidence="1">
    <location>
        <begin position="25"/>
        <end position="46"/>
    </location>
</feature>
<comment type="caution">
    <text evidence="3">The sequence shown here is derived from an EMBL/GenBank/DDBJ whole genome shotgun (WGS) entry which is preliminary data.</text>
</comment>
<name>A0A918C872_AGRME</name>
<accession>A0A918C872</accession>
<feature type="transmembrane region" description="Helical" evidence="2">
    <location>
        <begin position="67"/>
        <end position="87"/>
    </location>
</feature>
<proteinExistence type="predicted"/>
<evidence type="ECO:0000313" key="3">
    <source>
        <dbReference type="EMBL" id="GGR11661.1"/>
    </source>
</evidence>
<keyword evidence="2" id="KW-0812">Transmembrane</keyword>